<dbReference type="STRING" id="1387277.SAMN06295998_12132"/>
<sequence>MTSKRFLIGNAAGFSGDRVDAALPVVRTLISRGLPSALFFEVLGERTVALAQMARNADADKGFEPMLDRLLAPVLGLCLEHGIPIIGNFGGANPQGAARRIAALAKELGLRPVKVGIVEGDDVRGLPLETYPVFEADAGIDTHGGDIIAANAYLDAQPIVAALRGGADVVVTGRTGDPSLALAPLIWHFGWSAEDWDKLAVGAVAGHLLECGAQLAGGVFFDPGYKDIPDPANIGFPIAEVEADGGLVVTKADDTGGRVSVASVTEQLLYEVHDPSRYVTPDVTVDMTAITLEEIAPDRVRVDGIAGQPRPEDLKVTISHDGGWLGEGEVSVAGPNCRARAMAMADALRERLRIRQLAVRSRIDLIGMGAVHDNDAGDLTRAHAGPEPVEVRVRIAAAGPHQEDVDQAAREALAMLCCGPAGTGGARWHTTRRVATRSCLVPRRDVPAQARFLEEQA</sequence>
<dbReference type="AlphaFoldDB" id="A0A1W2E400"/>
<name>A0A1W2E400_9RHOB</name>
<dbReference type="PANTHER" id="PTHR47472:SF1">
    <property type="entry name" value="DUF1446-DOMAIN-CONTAINING PROTEIN"/>
    <property type="match status" value="1"/>
</dbReference>
<proteinExistence type="predicted"/>
<dbReference type="RefSeq" id="WP_084354254.1">
    <property type="nucleotide sequence ID" value="NZ_FWYD01000021.1"/>
</dbReference>
<evidence type="ECO:0000313" key="3">
    <source>
        <dbReference type="Proteomes" id="UP000192330"/>
    </source>
</evidence>
<gene>
    <name evidence="2" type="ORF">SAMN06295998_12132</name>
</gene>
<dbReference type="PANTHER" id="PTHR47472">
    <property type="entry name" value="PROPIONYL-COA CARBOXYLASE"/>
    <property type="match status" value="1"/>
</dbReference>
<dbReference type="InterPro" id="IPR010839">
    <property type="entry name" value="AtuA_N"/>
</dbReference>
<dbReference type="OrthoDB" id="9763456at2"/>
<reference evidence="2 3" key="1">
    <citation type="submission" date="2017-04" db="EMBL/GenBank/DDBJ databases">
        <authorList>
            <person name="Afonso C.L."/>
            <person name="Miller P.J."/>
            <person name="Scott M.A."/>
            <person name="Spackman E."/>
            <person name="Goraichik I."/>
            <person name="Dimitrov K.M."/>
            <person name="Suarez D.L."/>
            <person name="Swayne D.E."/>
        </authorList>
    </citation>
    <scope>NUCLEOTIDE SEQUENCE [LARGE SCALE GENOMIC DNA]</scope>
    <source>
        <strain evidence="2 3">CGMCC 1.12644</strain>
    </source>
</reference>
<evidence type="ECO:0000313" key="2">
    <source>
        <dbReference type="EMBL" id="SMD03996.1"/>
    </source>
</evidence>
<evidence type="ECO:0000259" key="1">
    <source>
        <dbReference type="Pfam" id="PF07287"/>
    </source>
</evidence>
<protein>
    <recommendedName>
        <fullName evidence="1">Acyclic terpene utilisation N-terminal domain-containing protein</fullName>
    </recommendedName>
</protein>
<dbReference type="EMBL" id="FWYD01000021">
    <property type="protein sequence ID" value="SMD03996.1"/>
    <property type="molecule type" value="Genomic_DNA"/>
</dbReference>
<keyword evidence="3" id="KW-1185">Reference proteome</keyword>
<dbReference type="Proteomes" id="UP000192330">
    <property type="component" value="Unassembled WGS sequence"/>
</dbReference>
<accession>A0A1W2E400</accession>
<organism evidence="2 3">
    <name type="scientific">Primorskyibacter flagellatus</name>
    <dbReference type="NCBI Taxonomy" id="1387277"/>
    <lineage>
        <taxon>Bacteria</taxon>
        <taxon>Pseudomonadati</taxon>
        <taxon>Pseudomonadota</taxon>
        <taxon>Alphaproteobacteria</taxon>
        <taxon>Rhodobacterales</taxon>
        <taxon>Roseobacteraceae</taxon>
        <taxon>Primorskyibacter</taxon>
    </lineage>
</organism>
<feature type="domain" description="Acyclic terpene utilisation N-terminal" evidence="1">
    <location>
        <begin position="8"/>
        <end position="451"/>
    </location>
</feature>
<dbReference type="Pfam" id="PF07287">
    <property type="entry name" value="AtuA"/>
    <property type="match status" value="1"/>
</dbReference>